<dbReference type="SUPFAM" id="SSF56601">
    <property type="entry name" value="beta-lactamase/transpeptidase-like"/>
    <property type="match status" value="1"/>
</dbReference>
<dbReference type="STRING" id="1267766.WYH_02160"/>
<keyword evidence="3" id="KW-1185">Reference proteome</keyword>
<dbReference type="Pfam" id="PF00144">
    <property type="entry name" value="Beta-lactamase"/>
    <property type="match status" value="1"/>
</dbReference>
<dbReference type="PATRIC" id="fig|1267766.3.peg.2186"/>
<sequence>MVAVWHQRIHRLKQVIEEDIARGDYYGLVLKVGRGGEVVLEEAFGAADAEGARPLATDDVFSIFSVTKAFTNILILKAIEEGRFALTTRVSELLPEFTGAPRDRATIYHLLTHTAGMPGVWTPKPGMYLDRLDDLYQAVIEHVHGVVEPGSRCDYSPLVNHVLMGMILVRHDPQGRDYRTLLHEDLFAPLGMDSTSMGLRPDLRDRHVKPDMRGTVPIKHLSRDLPGDHALFESPHTESPHVGCASSTGDLWRFAEMLRRGGELGGVRILSPTMIRLARQVHTGDMPNELYRAAHLRAGWEVAPACMGLGFNVRGTRIVPHQLGTLTSPETFGNYGAGSTLLWVDPELDVSFAACSAGVMTQTANIMRFQKLSDLVVSAMI</sequence>
<dbReference type="Gene3D" id="3.40.710.10">
    <property type="entry name" value="DD-peptidase/beta-lactamase superfamily"/>
    <property type="match status" value="1"/>
</dbReference>
<accession>A0A0F7KRU8</accession>
<dbReference type="InterPro" id="IPR012338">
    <property type="entry name" value="Beta-lactam/transpept-like"/>
</dbReference>
<reference evidence="2" key="1">
    <citation type="submission" date="2015-05" db="EMBL/GenBank/DDBJ databases">
        <title>The complete genome of Altererythrobacter atlanticus strain 26DY36.</title>
        <authorList>
            <person name="Wu Y.-H."/>
            <person name="Cheng H."/>
            <person name="Wu X.-W."/>
        </authorList>
    </citation>
    <scope>NUCLEOTIDE SEQUENCE [LARGE SCALE GENOMIC DNA]</scope>
    <source>
        <strain evidence="2">26DY36</strain>
    </source>
</reference>
<dbReference type="InterPro" id="IPR001466">
    <property type="entry name" value="Beta-lactam-related"/>
</dbReference>
<evidence type="ECO:0000313" key="3">
    <source>
        <dbReference type="Proteomes" id="UP000034392"/>
    </source>
</evidence>
<name>A0A0F7KRU8_9SPHN</name>
<dbReference type="KEGG" id="aay:WYH_02160"/>
<protein>
    <submittedName>
        <fullName evidence="2">Penicillin-binding protein 4</fullName>
    </submittedName>
</protein>
<dbReference type="PANTHER" id="PTHR43283">
    <property type="entry name" value="BETA-LACTAMASE-RELATED"/>
    <property type="match status" value="1"/>
</dbReference>
<dbReference type="EMBL" id="CP011452">
    <property type="protein sequence ID" value="AKH43193.1"/>
    <property type="molecule type" value="Genomic_DNA"/>
</dbReference>
<evidence type="ECO:0000259" key="1">
    <source>
        <dbReference type="Pfam" id="PF00144"/>
    </source>
</evidence>
<feature type="domain" description="Beta-lactamase-related" evidence="1">
    <location>
        <begin position="13"/>
        <end position="356"/>
    </location>
</feature>
<proteinExistence type="predicted"/>
<dbReference type="InterPro" id="IPR050789">
    <property type="entry name" value="Diverse_Enzym_Activities"/>
</dbReference>
<dbReference type="AlphaFoldDB" id="A0A0F7KRU8"/>
<organism evidence="2 3">
    <name type="scientific">Croceibacterium atlanticum</name>
    <dbReference type="NCBI Taxonomy" id="1267766"/>
    <lineage>
        <taxon>Bacteria</taxon>
        <taxon>Pseudomonadati</taxon>
        <taxon>Pseudomonadota</taxon>
        <taxon>Alphaproteobacteria</taxon>
        <taxon>Sphingomonadales</taxon>
        <taxon>Erythrobacteraceae</taxon>
        <taxon>Croceibacterium</taxon>
    </lineage>
</organism>
<evidence type="ECO:0000313" key="2">
    <source>
        <dbReference type="EMBL" id="AKH43193.1"/>
    </source>
</evidence>
<dbReference type="RefSeq" id="WP_183237478.1">
    <property type="nucleotide sequence ID" value="NZ_JACIJL010000002.1"/>
</dbReference>
<gene>
    <name evidence="2" type="primary">pbpE</name>
    <name evidence="2" type="ORF">WYH_02160</name>
</gene>
<dbReference type="PANTHER" id="PTHR43283:SF3">
    <property type="entry name" value="BETA-LACTAMASE FAMILY PROTEIN (AFU_ORTHOLOGUE AFUA_5G07500)"/>
    <property type="match status" value="1"/>
</dbReference>
<dbReference type="Proteomes" id="UP000034392">
    <property type="component" value="Chromosome"/>
</dbReference>